<reference evidence="1" key="1">
    <citation type="submission" date="2019-03" db="EMBL/GenBank/DDBJ databases">
        <title>Lake Tanganyika Metagenome-Assembled Genomes (MAGs).</title>
        <authorList>
            <person name="Tran P."/>
        </authorList>
    </citation>
    <scope>NUCLEOTIDE SEQUENCE</scope>
    <source>
        <strain evidence="1">K_DeepCast_65m_m2_066</strain>
    </source>
</reference>
<comment type="caution">
    <text evidence="1">The sequence shown here is derived from an EMBL/GenBank/DDBJ whole genome shotgun (WGS) entry which is preliminary data.</text>
</comment>
<name>A0A938B732_UNCTE</name>
<dbReference type="Proteomes" id="UP000712673">
    <property type="component" value="Unassembled WGS sequence"/>
</dbReference>
<protein>
    <recommendedName>
        <fullName evidence="3">Peptidoglycan binding-like domain-containing protein</fullName>
    </recommendedName>
</protein>
<proteinExistence type="predicted"/>
<gene>
    <name evidence="1" type="ORF">FJZ47_24935</name>
</gene>
<dbReference type="EMBL" id="VGLS01001155">
    <property type="protein sequence ID" value="MBM3227025.1"/>
    <property type="molecule type" value="Genomic_DNA"/>
</dbReference>
<organism evidence="1 2">
    <name type="scientific">Tectimicrobiota bacterium</name>
    <dbReference type="NCBI Taxonomy" id="2528274"/>
    <lineage>
        <taxon>Bacteria</taxon>
        <taxon>Pseudomonadati</taxon>
        <taxon>Nitrospinota/Tectimicrobiota group</taxon>
        <taxon>Candidatus Tectimicrobiota</taxon>
    </lineage>
</organism>
<dbReference type="Gene3D" id="1.10.101.10">
    <property type="entry name" value="PGBD-like superfamily/PGBD"/>
    <property type="match status" value="1"/>
</dbReference>
<evidence type="ECO:0000313" key="2">
    <source>
        <dbReference type="Proteomes" id="UP000712673"/>
    </source>
</evidence>
<accession>A0A938B732</accession>
<evidence type="ECO:0000313" key="1">
    <source>
        <dbReference type="EMBL" id="MBM3227025.1"/>
    </source>
</evidence>
<dbReference type="InterPro" id="IPR036366">
    <property type="entry name" value="PGBDSf"/>
</dbReference>
<sequence length="124" mass="13098">MCLSGSVGANGQNNRSDVKTVQILLNTHAEALQLPAPLGEDGGIGPKTLEAIEAFQRQIVGMATPDRRIDPGGRTLARLREGLGNALDAVKLTGIMIHATAARLQTYSEPLCTHMAARGINTQL</sequence>
<feature type="non-terminal residue" evidence="1">
    <location>
        <position position="124"/>
    </location>
</feature>
<evidence type="ECO:0008006" key="3">
    <source>
        <dbReference type="Google" id="ProtNLM"/>
    </source>
</evidence>
<dbReference type="AlphaFoldDB" id="A0A938B732"/>